<dbReference type="OrthoDB" id="9816067at2"/>
<organism evidence="10 11">
    <name type="scientific">Ruminiclostridium herbifermentans</name>
    <dbReference type="NCBI Taxonomy" id="2488810"/>
    <lineage>
        <taxon>Bacteria</taxon>
        <taxon>Bacillati</taxon>
        <taxon>Bacillota</taxon>
        <taxon>Clostridia</taxon>
        <taxon>Eubacteriales</taxon>
        <taxon>Oscillospiraceae</taxon>
        <taxon>Ruminiclostridium</taxon>
    </lineage>
</organism>
<evidence type="ECO:0000256" key="7">
    <source>
        <dbReference type="ARBA" id="ARBA00023288"/>
    </source>
</evidence>
<evidence type="ECO:0000256" key="1">
    <source>
        <dbReference type="ARBA" id="ARBA00004635"/>
    </source>
</evidence>
<keyword evidence="3" id="KW-0309">Germination</keyword>
<dbReference type="Pfam" id="PF25198">
    <property type="entry name" value="Spore_GerAC_N"/>
    <property type="match status" value="1"/>
</dbReference>
<dbReference type="GO" id="GO:0009847">
    <property type="term" value="P:spore germination"/>
    <property type="evidence" value="ECO:0007669"/>
    <property type="project" value="InterPro"/>
</dbReference>
<proteinExistence type="inferred from homology"/>
<dbReference type="PANTHER" id="PTHR35789">
    <property type="entry name" value="SPORE GERMINATION PROTEIN B3"/>
    <property type="match status" value="1"/>
</dbReference>
<keyword evidence="5" id="KW-0472">Membrane</keyword>
<evidence type="ECO:0000256" key="5">
    <source>
        <dbReference type="ARBA" id="ARBA00023136"/>
    </source>
</evidence>
<dbReference type="InterPro" id="IPR038501">
    <property type="entry name" value="Spore_GerAC_C_sf"/>
</dbReference>
<dbReference type="Proteomes" id="UP000306409">
    <property type="component" value="Chromosome"/>
</dbReference>
<dbReference type="InterPro" id="IPR008844">
    <property type="entry name" value="Spore_GerAC-like"/>
</dbReference>
<comment type="subcellular location">
    <subcellularLocation>
        <location evidence="1">Membrane</location>
        <topology evidence="1">Lipid-anchor</topology>
    </subcellularLocation>
</comment>
<protein>
    <submittedName>
        <fullName evidence="10">Ger(X)C family spore germination protein</fullName>
    </submittedName>
</protein>
<evidence type="ECO:0000256" key="4">
    <source>
        <dbReference type="ARBA" id="ARBA00022729"/>
    </source>
</evidence>
<dbReference type="NCBIfam" id="TIGR02887">
    <property type="entry name" value="spore_ger_x_C"/>
    <property type="match status" value="1"/>
</dbReference>
<evidence type="ECO:0000256" key="2">
    <source>
        <dbReference type="ARBA" id="ARBA00007886"/>
    </source>
</evidence>
<evidence type="ECO:0000259" key="8">
    <source>
        <dbReference type="Pfam" id="PF05504"/>
    </source>
</evidence>
<keyword evidence="7" id="KW-0449">Lipoprotein</keyword>
<sequence>MKKAIFSKKFIILLVLIIVINSILSCGCWNYKDIENSLLVTGFAIDKSEREGKYLVTVEVLDFEMSGKEAKQTTKFIELKGKTIFDAIRNAINLGGKKLYWPHANIAIISEQIAREGITPIIDFIYRDSEIRSELNLVISKENTAREVLMQDMLISQTSSDCIHNMIHGQKIAGKFHNIMTYQLLSYIVSVDGILPAIELKENLGKKTAQLTSTAIFKSDKLVGYFDEEESQAQLLILDKIMGGVITINEDNSTTSEIALEIFKSKTKVKPRYIDNKLTIDIDVKIEAAIAENATNENYMSGKNFLKLKEDAEKKVKESIENVIKKSQLEYNADVVGFALEVQRDLPKLWRQVENNWDYTFKNIESNVNVSIQIINSGFTKKSITVK</sequence>
<evidence type="ECO:0000259" key="9">
    <source>
        <dbReference type="Pfam" id="PF25198"/>
    </source>
</evidence>
<dbReference type="Gene3D" id="3.30.300.210">
    <property type="entry name" value="Nutrient germinant receptor protein C, domain 3"/>
    <property type="match status" value="1"/>
</dbReference>
<dbReference type="InterPro" id="IPR046953">
    <property type="entry name" value="Spore_GerAC-like_C"/>
</dbReference>
<dbReference type="AlphaFoldDB" id="A0A4U7JJ86"/>
<dbReference type="InterPro" id="IPR057336">
    <property type="entry name" value="GerAC_N"/>
</dbReference>
<evidence type="ECO:0000313" key="10">
    <source>
        <dbReference type="EMBL" id="QNU65972.1"/>
    </source>
</evidence>
<dbReference type="PROSITE" id="PS51257">
    <property type="entry name" value="PROKAR_LIPOPROTEIN"/>
    <property type="match status" value="1"/>
</dbReference>
<evidence type="ECO:0000256" key="6">
    <source>
        <dbReference type="ARBA" id="ARBA00023139"/>
    </source>
</evidence>
<keyword evidence="11" id="KW-1185">Reference proteome</keyword>
<dbReference type="PANTHER" id="PTHR35789:SF1">
    <property type="entry name" value="SPORE GERMINATION PROTEIN B3"/>
    <property type="match status" value="1"/>
</dbReference>
<reference evidence="10 11" key="1">
    <citation type="submission" date="2020-09" db="EMBL/GenBank/DDBJ databases">
        <title>Characterization and genome sequencing of Ruminiclostridium sp. nov. MA18.</title>
        <authorList>
            <person name="Rettenmaier R."/>
            <person name="Kowollik M.-L."/>
            <person name="Liebl W."/>
            <person name="Zverlov V."/>
        </authorList>
    </citation>
    <scope>NUCLEOTIDE SEQUENCE [LARGE SCALE GENOMIC DNA]</scope>
    <source>
        <strain evidence="10 11">MA18</strain>
    </source>
</reference>
<accession>A0A4U7JJ86</accession>
<feature type="domain" description="Spore germination GerAC-like C-terminal" evidence="8">
    <location>
        <begin position="214"/>
        <end position="378"/>
    </location>
</feature>
<keyword evidence="6" id="KW-0564">Palmitate</keyword>
<dbReference type="RefSeq" id="WP_137696719.1">
    <property type="nucleotide sequence ID" value="NZ_CP061336.1"/>
</dbReference>
<gene>
    <name evidence="10" type="ORF">EHE19_013895</name>
</gene>
<evidence type="ECO:0000313" key="11">
    <source>
        <dbReference type="Proteomes" id="UP000306409"/>
    </source>
</evidence>
<dbReference type="EMBL" id="CP061336">
    <property type="protein sequence ID" value="QNU65972.1"/>
    <property type="molecule type" value="Genomic_DNA"/>
</dbReference>
<keyword evidence="4" id="KW-0732">Signal</keyword>
<evidence type="ECO:0000256" key="3">
    <source>
        <dbReference type="ARBA" id="ARBA00022544"/>
    </source>
</evidence>
<comment type="similarity">
    <text evidence="2">Belongs to the GerABKC lipoprotein family.</text>
</comment>
<dbReference type="GO" id="GO:0016020">
    <property type="term" value="C:membrane"/>
    <property type="evidence" value="ECO:0007669"/>
    <property type="project" value="UniProtKB-SubCell"/>
</dbReference>
<name>A0A4U7JJ86_9FIRM</name>
<dbReference type="KEGG" id="rher:EHE19_013895"/>
<dbReference type="Pfam" id="PF05504">
    <property type="entry name" value="Spore_GerAC"/>
    <property type="match status" value="1"/>
</dbReference>
<feature type="domain" description="Spore germination protein N-terminal" evidence="9">
    <location>
        <begin position="30"/>
        <end position="199"/>
    </location>
</feature>